<proteinExistence type="predicted"/>
<dbReference type="AlphaFoldDB" id="A0A6C0H181"/>
<evidence type="ECO:0000313" key="2">
    <source>
        <dbReference type="EMBL" id="QHT74301.1"/>
    </source>
</evidence>
<protein>
    <submittedName>
        <fullName evidence="2">Uncharacterized protein</fullName>
    </submittedName>
</protein>
<keyword evidence="1" id="KW-0812">Transmembrane</keyword>
<accession>A0A6C0H181</accession>
<dbReference type="EMBL" id="MN739849">
    <property type="protein sequence ID" value="QHT74301.1"/>
    <property type="molecule type" value="Genomic_DNA"/>
</dbReference>
<keyword evidence="1" id="KW-0472">Membrane</keyword>
<reference evidence="2" key="1">
    <citation type="journal article" date="2020" name="Nature">
        <title>Giant virus diversity and host interactions through global metagenomics.</title>
        <authorList>
            <person name="Schulz F."/>
            <person name="Roux S."/>
            <person name="Paez-Espino D."/>
            <person name="Jungbluth S."/>
            <person name="Walsh D.A."/>
            <person name="Denef V.J."/>
            <person name="McMahon K.D."/>
            <person name="Konstantinidis K.T."/>
            <person name="Eloe-Fadrosh E.A."/>
            <person name="Kyrpides N.C."/>
            <person name="Woyke T."/>
        </authorList>
    </citation>
    <scope>NUCLEOTIDE SEQUENCE</scope>
    <source>
        <strain evidence="2">GVMAG-M-3300023179-59</strain>
    </source>
</reference>
<sequence>MKQIRILFIIFLIIVFFTGMYVTYAYRNGNKKEGFAANSSCPNLLVKKGNVLMLYNTNKPIVDGENPIPFFNLDEYIHYLENQRKNGVQCPILYLQQESNTQGQDVYRMRPSPFDQQGGLPTMTTLYKESDLPKEIVKALDASRENEPYNSGNYNGFDSQGLHVGVYTDIDLIHDSTKQNSISDNPMDPNWAGVTYTQQMVDSGKYEENNITRPVLYTPKNGSFNPNLPTIVKPPVDIL</sequence>
<organism evidence="2">
    <name type="scientific">viral metagenome</name>
    <dbReference type="NCBI Taxonomy" id="1070528"/>
    <lineage>
        <taxon>unclassified sequences</taxon>
        <taxon>metagenomes</taxon>
        <taxon>organismal metagenomes</taxon>
    </lineage>
</organism>
<evidence type="ECO:0000256" key="1">
    <source>
        <dbReference type="SAM" id="Phobius"/>
    </source>
</evidence>
<name>A0A6C0H181_9ZZZZ</name>
<keyword evidence="1" id="KW-1133">Transmembrane helix</keyword>
<feature type="transmembrane region" description="Helical" evidence="1">
    <location>
        <begin position="6"/>
        <end position="26"/>
    </location>
</feature>